<dbReference type="SUPFAM" id="SSF55729">
    <property type="entry name" value="Acyl-CoA N-acyltransferases (Nat)"/>
    <property type="match status" value="1"/>
</dbReference>
<evidence type="ECO:0000256" key="1">
    <source>
        <dbReference type="ARBA" id="ARBA00022679"/>
    </source>
</evidence>
<dbReference type="InterPro" id="IPR022902">
    <property type="entry name" value="NAcTrfase_Eis"/>
</dbReference>
<dbReference type="RefSeq" id="WP_090480653.1">
    <property type="nucleotide sequence ID" value="NZ_LT629710.1"/>
</dbReference>
<keyword evidence="2 3" id="KW-0012">Acyltransferase</keyword>
<evidence type="ECO:0000313" key="7">
    <source>
        <dbReference type="Proteomes" id="UP000198741"/>
    </source>
</evidence>
<feature type="domain" description="Eis-like acetyltransferase" evidence="5">
    <location>
        <begin position="200"/>
        <end position="314"/>
    </location>
</feature>
<feature type="binding site" evidence="3">
    <location>
        <begin position="113"/>
        <end position="118"/>
    </location>
    <ligand>
        <name>acetyl-CoA</name>
        <dbReference type="ChEBI" id="CHEBI:57288"/>
    </ligand>
</feature>
<dbReference type="Gene3D" id="3.40.630.30">
    <property type="match status" value="2"/>
</dbReference>
<keyword evidence="7" id="KW-1185">Reference proteome</keyword>
<dbReference type="NCBIfam" id="NF002367">
    <property type="entry name" value="PRK01346.1-4"/>
    <property type="match status" value="1"/>
</dbReference>
<name>A0A1H0T5G8_9ACTN</name>
<dbReference type="Pfam" id="PF17668">
    <property type="entry name" value="Acetyltransf_17"/>
    <property type="match status" value="1"/>
</dbReference>
<gene>
    <name evidence="6" type="ORF">SAMN04515671_4466</name>
</gene>
<dbReference type="InterPro" id="IPR016181">
    <property type="entry name" value="Acyl_CoA_acyltransferase"/>
</dbReference>
<dbReference type="OrthoDB" id="8399956at2"/>
<accession>A0A1H0T5G8</accession>
<evidence type="ECO:0000256" key="2">
    <source>
        <dbReference type="ARBA" id="ARBA00023315"/>
    </source>
</evidence>
<dbReference type="Pfam" id="PF13527">
    <property type="entry name" value="Acetyltransf_9"/>
    <property type="match status" value="1"/>
</dbReference>
<dbReference type="InterPro" id="IPR041380">
    <property type="entry name" value="Acetyltransf_17"/>
</dbReference>
<dbReference type="InterPro" id="IPR051554">
    <property type="entry name" value="Acetyltransferase_Eis"/>
</dbReference>
<evidence type="ECO:0000259" key="5">
    <source>
        <dbReference type="Pfam" id="PF17668"/>
    </source>
</evidence>
<dbReference type="Pfam" id="PF13530">
    <property type="entry name" value="SCP2_2"/>
    <property type="match status" value="1"/>
</dbReference>
<dbReference type="STRING" id="1090615.SAMN04515671_4466"/>
<reference evidence="6 7" key="1">
    <citation type="submission" date="2016-10" db="EMBL/GenBank/DDBJ databases">
        <authorList>
            <person name="de Groot N.N."/>
        </authorList>
    </citation>
    <scope>NUCLEOTIDE SEQUENCE [LARGE SCALE GENOMIC DNA]</scope>
    <source>
        <strain evidence="7">P4-7,KCTC 19426,CECT 7604</strain>
    </source>
</reference>
<feature type="binding site" evidence="3">
    <location>
        <begin position="139"/>
        <end position="140"/>
    </location>
    <ligand>
        <name>acetyl-CoA</name>
        <dbReference type="ChEBI" id="CHEBI:57288"/>
    </ligand>
</feature>
<evidence type="ECO:0000313" key="6">
    <source>
        <dbReference type="EMBL" id="SDP49000.1"/>
    </source>
</evidence>
<dbReference type="HAMAP" id="MF_01812">
    <property type="entry name" value="Eis"/>
    <property type="match status" value="1"/>
</dbReference>
<comment type="subunit">
    <text evidence="3">Homohexamer; trimer of dimers.</text>
</comment>
<dbReference type="GO" id="GO:0030649">
    <property type="term" value="P:aminoglycoside antibiotic catabolic process"/>
    <property type="evidence" value="ECO:0007669"/>
    <property type="project" value="TreeGrafter"/>
</dbReference>
<dbReference type="Gene3D" id="3.30.1050.10">
    <property type="entry name" value="SCP2 sterol-binding domain"/>
    <property type="match status" value="1"/>
</dbReference>
<dbReference type="PANTHER" id="PTHR37817:SF1">
    <property type="entry name" value="N-ACETYLTRANSFERASE EIS"/>
    <property type="match status" value="1"/>
</dbReference>
<evidence type="ECO:0000259" key="4">
    <source>
        <dbReference type="Pfam" id="PF13530"/>
    </source>
</evidence>
<feature type="active site" description="Proton donor" evidence="3">
    <location>
        <position position="144"/>
    </location>
</feature>
<dbReference type="InterPro" id="IPR025559">
    <property type="entry name" value="Eis_dom"/>
</dbReference>
<dbReference type="AlphaFoldDB" id="A0A1H0T5G8"/>
<protein>
    <submittedName>
        <fullName evidence="6">Predicted acetyltransferase</fullName>
    </submittedName>
</protein>
<feature type="active site" description="Proton acceptor; via carboxylate" evidence="3">
    <location>
        <position position="421"/>
    </location>
</feature>
<proteinExistence type="inferred from homology"/>
<dbReference type="SUPFAM" id="SSF55718">
    <property type="entry name" value="SCP-like"/>
    <property type="match status" value="1"/>
</dbReference>
<dbReference type="GO" id="GO:0034069">
    <property type="term" value="F:aminoglycoside N-acetyltransferase activity"/>
    <property type="evidence" value="ECO:0007669"/>
    <property type="project" value="TreeGrafter"/>
</dbReference>
<dbReference type="InterPro" id="IPR036527">
    <property type="entry name" value="SCP2_sterol-bd_dom_sf"/>
</dbReference>
<dbReference type="Proteomes" id="UP000198741">
    <property type="component" value="Chromosome I"/>
</dbReference>
<evidence type="ECO:0000256" key="3">
    <source>
        <dbReference type="HAMAP-Rule" id="MF_01812"/>
    </source>
</evidence>
<keyword evidence="1 3" id="KW-0808">Transferase</keyword>
<feature type="binding site" evidence="3">
    <location>
        <begin position="105"/>
        <end position="107"/>
    </location>
    <ligand>
        <name>acetyl-CoA</name>
        <dbReference type="ChEBI" id="CHEBI:57288"/>
    </ligand>
</feature>
<organism evidence="6 7">
    <name type="scientific">Nakamurella panacisegetis</name>
    <dbReference type="NCBI Taxonomy" id="1090615"/>
    <lineage>
        <taxon>Bacteria</taxon>
        <taxon>Bacillati</taxon>
        <taxon>Actinomycetota</taxon>
        <taxon>Actinomycetes</taxon>
        <taxon>Nakamurellales</taxon>
        <taxon>Nakamurellaceae</taxon>
        <taxon>Nakamurella</taxon>
    </lineage>
</organism>
<dbReference type="PANTHER" id="PTHR37817">
    <property type="entry name" value="N-ACETYLTRANSFERASE EIS"/>
    <property type="match status" value="1"/>
</dbReference>
<feature type="domain" description="Enhanced intracellular survival protein" evidence="4">
    <location>
        <begin position="320"/>
        <end position="417"/>
    </location>
</feature>
<dbReference type="EMBL" id="LT629710">
    <property type="protein sequence ID" value="SDP49000.1"/>
    <property type="molecule type" value="Genomic_DNA"/>
</dbReference>
<sequence>MTGTHDQPPAPTSTTGAGGFVVRALSDTSEADWAAATRVDALAFGYVPDADYLDRFLRPQYDLGRFTGVFDPALGDLMVGLGGIQSRSLTFPGRGPSPVAAVTWVAVRPDQQRRGALRHVMTHQLHADGIEPIAVLTASEAGIYGRFGYGLATNRTRREITTPARLRPGTVTDPVLEMPRAEAMPLMRAIHDRVRPVAVGYLDRTDAVWEHLLSEHPFAAAGRPARRFVLHPDGYLSFRVADSFGDGGPDSKLTVGEICAATPAARASLWRHVLSYPLVRTVQVPLAGVDEPLIDLLDDPRALSTAVSDHVWVRLVRLTDAIDRRTYSATARVTVAVTDRFCPWNDGVFALDLDADGGRAHQVDDEPEIRCDIADLGSAFLGGTRIARLATAGRVTGDPAAIGRLDAAMATPLRPFTPEGF</sequence>
<comment type="similarity">
    <text evidence="3">Belongs to the acetyltransferase Eis family.</text>
</comment>